<comment type="subcellular location">
    <subcellularLocation>
        <location evidence="1">Cell membrane</location>
        <topology evidence="1">Multi-pass membrane protein</topology>
    </subcellularLocation>
</comment>
<proteinExistence type="predicted"/>
<gene>
    <name evidence="7" type="ORF">A606_01045</name>
</gene>
<evidence type="ECO:0000313" key="8">
    <source>
        <dbReference type="Proteomes" id="UP000014809"/>
    </source>
</evidence>
<dbReference type="STRING" id="1200352.A606_01045"/>
<dbReference type="HOGENOM" id="CLU_001265_46_16_11"/>
<dbReference type="PROSITE" id="PS00216">
    <property type="entry name" value="SUGAR_TRANSPORT_1"/>
    <property type="match status" value="1"/>
</dbReference>
<dbReference type="OrthoDB" id="9787026at2"/>
<evidence type="ECO:0000256" key="1">
    <source>
        <dbReference type="ARBA" id="ARBA00004651"/>
    </source>
</evidence>
<sequence length="453" mass="48426">MSQTIPATAADTSGTIDLASGKFPSISVRDTRRGSTLAFLAWTLAVYDFILFGTLLPRISDSFGWSDTTALTANTLVAVGVFIVVILVGLIVDRVGRRRGMMITVGGAAASSFLTALSTGVASLVGFRALSGFGMAEQSVNSVYLNEVFALTEDKVIKKHRGFFYSLVQTGWPVGALLAAAFVAGIVGLFGEDSWRLSFIIATIPALLVLFLRKGIKETPQYRLNVYLKDLAKQGKHEEAAAIAERFGVQMPGGNYIGKIFSRRYARNTVLLCFAWIVNYFAITCTSLLGTTMLEEVKDISPGTTLLIVTLSNVVGALGYLVHGWLGDRYGRKPVIVVGWILAALFWTAFVFGPSTFTFTLVTYMGSLFFLLGPYAPLMFLQAECYDSTCRATGSSFVTAMGQPGTIIGSAILTALVASSISMGTAAFIVGAGGMVFSGLIMIAVKSPKILTH</sequence>
<organism evidence="7 8">
    <name type="scientific">Corynebacterium terpenotabidum Y-11</name>
    <dbReference type="NCBI Taxonomy" id="1200352"/>
    <lineage>
        <taxon>Bacteria</taxon>
        <taxon>Bacillati</taxon>
        <taxon>Actinomycetota</taxon>
        <taxon>Actinomycetes</taxon>
        <taxon>Mycobacteriales</taxon>
        <taxon>Corynebacteriaceae</taxon>
        <taxon>Corynebacterium</taxon>
    </lineage>
</organism>
<feature type="transmembrane region" description="Helical" evidence="5">
    <location>
        <begin position="269"/>
        <end position="294"/>
    </location>
</feature>
<keyword evidence="3 5" id="KW-1133">Transmembrane helix</keyword>
<feature type="transmembrane region" description="Helical" evidence="5">
    <location>
        <begin position="424"/>
        <end position="445"/>
    </location>
</feature>
<dbReference type="InterPro" id="IPR005829">
    <property type="entry name" value="Sugar_transporter_CS"/>
</dbReference>
<evidence type="ECO:0000256" key="5">
    <source>
        <dbReference type="SAM" id="Phobius"/>
    </source>
</evidence>
<evidence type="ECO:0000313" key="7">
    <source>
        <dbReference type="EMBL" id="AGP29864.1"/>
    </source>
</evidence>
<feature type="transmembrane region" description="Helical" evidence="5">
    <location>
        <begin position="393"/>
        <end position="418"/>
    </location>
</feature>
<feature type="transmembrane region" description="Helical" evidence="5">
    <location>
        <begin position="71"/>
        <end position="92"/>
    </location>
</feature>
<keyword evidence="2 5" id="KW-0812">Transmembrane</keyword>
<dbReference type="PANTHER" id="PTHR23508:SF10">
    <property type="entry name" value="CARBOXYLIC ACID TRANSPORTER PROTEIN HOMOLOG"/>
    <property type="match status" value="1"/>
</dbReference>
<evidence type="ECO:0000256" key="3">
    <source>
        <dbReference type="ARBA" id="ARBA00022989"/>
    </source>
</evidence>
<feature type="transmembrane region" description="Helical" evidence="5">
    <location>
        <begin position="163"/>
        <end position="189"/>
    </location>
</feature>
<dbReference type="Gene3D" id="1.20.1250.20">
    <property type="entry name" value="MFS general substrate transporter like domains"/>
    <property type="match status" value="2"/>
</dbReference>
<dbReference type="PANTHER" id="PTHR23508">
    <property type="entry name" value="CARBOXYLIC ACID TRANSPORTER PROTEIN HOMOLOG"/>
    <property type="match status" value="1"/>
</dbReference>
<dbReference type="InterPro" id="IPR005828">
    <property type="entry name" value="MFS_sugar_transport-like"/>
</dbReference>
<evidence type="ECO:0000256" key="4">
    <source>
        <dbReference type="ARBA" id="ARBA00023136"/>
    </source>
</evidence>
<feature type="transmembrane region" description="Helical" evidence="5">
    <location>
        <begin position="37"/>
        <end position="59"/>
    </location>
</feature>
<dbReference type="GO" id="GO:0046943">
    <property type="term" value="F:carboxylic acid transmembrane transporter activity"/>
    <property type="evidence" value="ECO:0007669"/>
    <property type="project" value="TreeGrafter"/>
</dbReference>
<keyword evidence="4 5" id="KW-0472">Membrane</keyword>
<dbReference type="Proteomes" id="UP000014809">
    <property type="component" value="Chromosome"/>
</dbReference>
<dbReference type="PATRIC" id="fig|1200352.3.peg.208"/>
<name>S4XBL7_9CORY</name>
<dbReference type="eggNOG" id="COG2271">
    <property type="taxonomic scope" value="Bacteria"/>
</dbReference>
<reference evidence="7 8" key="1">
    <citation type="submission" date="2012-06" db="EMBL/GenBank/DDBJ databases">
        <title>Complete genome sequence of Corynebacterium terpenotabidum Y-11 (=DSM 44721).</title>
        <authorList>
            <person name="Ruckert C."/>
            <person name="Albersmeier A."/>
            <person name="Al-Dilaimi A."/>
            <person name="Szczepanowski R."/>
            <person name="Kalinowski J."/>
        </authorList>
    </citation>
    <scope>NUCLEOTIDE SEQUENCE [LARGE SCALE GENOMIC DNA]</scope>
    <source>
        <strain evidence="7 8">Y-11</strain>
    </source>
</reference>
<dbReference type="Pfam" id="PF00083">
    <property type="entry name" value="Sugar_tr"/>
    <property type="match status" value="1"/>
</dbReference>
<dbReference type="EMBL" id="CP003696">
    <property type="protein sequence ID" value="AGP29864.1"/>
    <property type="molecule type" value="Genomic_DNA"/>
</dbReference>
<feature type="transmembrane region" description="Helical" evidence="5">
    <location>
        <begin position="300"/>
        <end position="322"/>
    </location>
</feature>
<dbReference type="InterPro" id="IPR036259">
    <property type="entry name" value="MFS_trans_sf"/>
</dbReference>
<dbReference type="PROSITE" id="PS50850">
    <property type="entry name" value="MFS"/>
    <property type="match status" value="1"/>
</dbReference>
<feature type="domain" description="Major facilitator superfamily (MFS) profile" evidence="6">
    <location>
        <begin position="34"/>
        <end position="450"/>
    </location>
</feature>
<feature type="transmembrane region" description="Helical" evidence="5">
    <location>
        <begin position="359"/>
        <end position="381"/>
    </location>
</feature>
<dbReference type="KEGG" id="cter:A606_01045"/>
<evidence type="ECO:0000256" key="2">
    <source>
        <dbReference type="ARBA" id="ARBA00022692"/>
    </source>
</evidence>
<keyword evidence="8" id="KW-1185">Reference proteome</keyword>
<dbReference type="AlphaFoldDB" id="S4XBL7"/>
<dbReference type="SUPFAM" id="SSF103473">
    <property type="entry name" value="MFS general substrate transporter"/>
    <property type="match status" value="1"/>
</dbReference>
<dbReference type="InterPro" id="IPR020846">
    <property type="entry name" value="MFS_dom"/>
</dbReference>
<feature type="transmembrane region" description="Helical" evidence="5">
    <location>
        <begin position="334"/>
        <end position="353"/>
    </location>
</feature>
<evidence type="ECO:0000259" key="6">
    <source>
        <dbReference type="PROSITE" id="PS50850"/>
    </source>
</evidence>
<accession>S4XBL7</accession>
<feature type="transmembrane region" description="Helical" evidence="5">
    <location>
        <begin position="195"/>
        <end position="213"/>
    </location>
</feature>
<protein>
    <submittedName>
        <fullName evidence="7">Putative MFS permease</fullName>
    </submittedName>
</protein>
<dbReference type="GO" id="GO:0005886">
    <property type="term" value="C:plasma membrane"/>
    <property type="evidence" value="ECO:0007669"/>
    <property type="project" value="UniProtKB-SubCell"/>
</dbReference>
<dbReference type="RefSeq" id="WP_020440229.1">
    <property type="nucleotide sequence ID" value="NC_021663.1"/>
</dbReference>